<dbReference type="Gene3D" id="1.20.120.160">
    <property type="entry name" value="HPT domain"/>
    <property type="match status" value="1"/>
</dbReference>
<evidence type="ECO:0000256" key="2">
    <source>
        <dbReference type="PROSITE-ProRule" id="PRU00110"/>
    </source>
</evidence>
<organism evidence="4 5">
    <name type="scientific">Pseudomonas fluorescens</name>
    <dbReference type="NCBI Taxonomy" id="294"/>
    <lineage>
        <taxon>Bacteria</taxon>
        <taxon>Pseudomonadati</taxon>
        <taxon>Pseudomonadota</taxon>
        <taxon>Gammaproteobacteria</taxon>
        <taxon>Pseudomonadales</taxon>
        <taxon>Pseudomonadaceae</taxon>
        <taxon>Pseudomonas</taxon>
    </lineage>
</organism>
<dbReference type="SMART" id="SM00073">
    <property type="entry name" value="HPT"/>
    <property type="match status" value="1"/>
</dbReference>
<name>A0A5E6UTV9_PSEFL</name>
<accession>A0A5E6UTV9</accession>
<dbReference type="Proteomes" id="UP000326953">
    <property type="component" value="Unassembled WGS sequence"/>
</dbReference>
<gene>
    <name evidence="4" type="ORF">PS662_03760</name>
</gene>
<dbReference type="OrthoDB" id="9131849at2"/>
<dbReference type="Pfam" id="PF01627">
    <property type="entry name" value="Hpt"/>
    <property type="match status" value="1"/>
</dbReference>
<dbReference type="AlphaFoldDB" id="A0A5E6UTV9"/>
<evidence type="ECO:0000313" key="4">
    <source>
        <dbReference type="EMBL" id="VVN09205.1"/>
    </source>
</evidence>
<keyword evidence="2" id="KW-0597">Phosphoprotein</keyword>
<dbReference type="RefSeq" id="WP_150712158.1">
    <property type="nucleotide sequence ID" value="NZ_CABVHK010000012.1"/>
</dbReference>
<reference evidence="4 5" key="1">
    <citation type="submission" date="2019-09" db="EMBL/GenBank/DDBJ databases">
        <authorList>
            <person name="Chandra G."/>
            <person name="Truman W A."/>
        </authorList>
    </citation>
    <scope>NUCLEOTIDE SEQUENCE [LARGE SCALE GENOMIC DNA]</scope>
    <source>
        <strain evidence="4">PS662</strain>
    </source>
</reference>
<sequence length="122" mass="13762">MADKHLDRDVLSALQEVMEDEYPTLLDTFLADSQERLSLLLKAGDAETLGATAHSFKGSCSNMGALRLAELCHELEQITRHATLKGVEQLVREINDEFALVRPLYEAERQRSMADKATVRRF</sequence>
<dbReference type="CDD" id="cd00088">
    <property type="entry name" value="HPT"/>
    <property type="match status" value="1"/>
</dbReference>
<keyword evidence="1" id="KW-0902">Two-component regulatory system</keyword>
<dbReference type="SUPFAM" id="SSF47226">
    <property type="entry name" value="Histidine-containing phosphotransfer domain, HPT domain"/>
    <property type="match status" value="1"/>
</dbReference>
<dbReference type="PROSITE" id="PS50894">
    <property type="entry name" value="HPT"/>
    <property type="match status" value="1"/>
</dbReference>
<evidence type="ECO:0000313" key="5">
    <source>
        <dbReference type="Proteomes" id="UP000326953"/>
    </source>
</evidence>
<dbReference type="InterPro" id="IPR008207">
    <property type="entry name" value="Sig_transdc_His_kin_Hpt_dom"/>
</dbReference>
<dbReference type="GO" id="GO:0000160">
    <property type="term" value="P:phosphorelay signal transduction system"/>
    <property type="evidence" value="ECO:0007669"/>
    <property type="project" value="UniProtKB-KW"/>
</dbReference>
<dbReference type="GO" id="GO:0004672">
    <property type="term" value="F:protein kinase activity"/>
    <property type="evidence" value="ECO:0007669"/>
    <property type="project" value="UniProtKB-ARBA"/>
</dbReference>
<feature type="domain" description="HPt" evidence="3">
    <location>
        <begin position="15"/>
        <end position="108"/>
    </location>
</feature>
<evidence type="ECO:0000256" key="1">
    <source>
        <dbReference type="ARBA" id="ARBA00023012"/>
    </source>
</evidence>
<feature type="modified residue" description="Phosphohistidine" evidence="2">
    <location>
        <position position="54"/>
    </location>
</feature>
<evidence type="ECO:0000259" key="3">
    <source>
        <dbReference type="PROSITE" id="PS50894"/>
    </source>
</evidence>
<protein>
    <recommendedName>
        <fullName evidence="3">HPt domain-containing protein</fullName>
    </recommendedName>
</protein>
<proteinExistence type="predicted"/>
<dbReference type="EMBL" id="CABVHK010000012">
    <property type="protein sequence ID" value="VVN09205.1"/>
    <property type="molecule type" value="Genomic_DNA"/>
</dbReference>
<dbReference type="InterPro" id="IPR036641">
    <property type="entry name" value="HPT_dom_sf"/>
</dbReference>